<comment type="caution">
    <text evidence="1">The sequence shown here is derived from an EMBL/GenBank/DDBJ whole genome shotgun (WGS) entry which is preliminary data.</text>
</comment>
<dbReference type="Proteomes" id="UP001597182">
    <property type="component" value="Unassembled WGS sequence"/>
</dbReference>
<dbReference type="EMBL" id="JBHTMB010000048">
    <property type="protein sequence ID" value="MFD1232999.1"/>
    <property type="molecule type" value="Genomic_DNA"/>
</dbReference>
<name>A0ABW3VFZ9_9PSEU</name>
<accession>A0ABW3VFZ9</accession>
<dbReference type="Pfam" id="PF12900">
    <property type="entry name" value="Pyridox_ox_2"/>
    <property type="match status" value="1"/>
</dbReference>
<dbReference type="RefSeq" id="WP_132975392.1">
    <property type="nucleotide sequence ID" value="NZ_BAABKS010000005.1"/>
</dbReference>
<keyword evidence="2" id="KW-1185">Reference proteome</keyword>
<gene>
    <name evidence="1" type="ORF">ACFQ34_06845</name>
</gene>
<evidence type="ECO:0000313" key="1">
    <source>
        <dbReference type="EMBL" id="MFD1232999.1"/>
    </source>
</evidence>
<protein>
    <submittedName>
        <fullName evidence="1">Pyridoxamine 5'-phosphate oxidase family protein</fullName>
    </submittedName>
</protein>
<dbReference type="SUPFAM" id="SSF50475">
    <property type="entry name" value="FMN-binding split barrel"/>
    <property type="match status" value="1"/>
</dbReference>
<proteinExistence type="predicted"/>
<organism evidence="1 2">
    <name type="scientific">Pseudonocardia benzenivorans</name>
    <dbReference type="NCBI Taxonomy" id="228005"/>
    <lineage>
        <taxon>Bacteria</taxon>
        <taxon>Bacillati</taxon>
        <taxon>Actinomycetota</taxon>
        <taxon>Actinomycetes</taxon>
        <taxon>Pseudonocardiales</taxon>
        <taxon>Pseudonocardiaceae</taxon>
        <taxon>Pseudonocardia</taxon>
    </lineage>
</organism>
<dbReference type="InterPro" id="IPR024747">
    <property type="entry name" value="Pyridox_Oxase-rel"/>
</dbReference>
<evidence type="ECO:0000313" key="2">
    <source>
        <dbReference type="Proteomes" id="UP001597182"/>
    </source>
</evidence>
<sequence>MWISPPAASMSSGLPELDRGECLRLLAGAAIGRLVFTHAAMPAAHPVNFLVDGDEIVFRTCPDGPLLRAVNGVVVGFQADDVDPATRTGWSVLAVGEAYEITDPQRLAELGPRLPTRCAPGRTAHTLAIPTRRLTGRALTHA</sequence>
<reference evidence="2" key="1">
    <citation type="journal article" date="2019" name="Int. J. Syst. Evol. Microbiol.">
        <title>The Global Catalogue of Microorganisms (GCM) 10K type strain sequencing project: providing services to taxonomists for standard genome sequencing and annotation.</title>
        <authorList>
            <consortium name="The Broad Institute Genomics Platform"/>
            <consortium name="The Broad Institute Genome Sequencing Center for Infectious Disease"/>
            <person name="Wu L."/>
            <person name="Ma J."/>
        </authorList>
    </citation>
    <scope>NUCLEOTIDE SEQUENCE [LARGE SCALE GENOMIC DNA]</scope>
    <source>
        <strain evidence="2">CCUG 49018</strain>
    </source>
</reference>
<dbReference type="Gene3D" id="2.30.110.10">
    <property type="entry name" value="Electron Transport, Fmn-binding Protein, Chain A"/>
    <property type="match status" value="1"/>
</dbReference>
<dbReference type="InterPro" id="IPR012349">
    <property type="entry name" value="Split_barrel_FMN-bd"/>
</dbReference>